<comment type="caution">
    <text evidence="2">The sequence shown here is derived from an EMBL/GenBank/DDBJ whole genome shotgun (WGS) entry which is preliminary data.</text>
</comment>
<dbReference type="Proteomes" id="UP001151760">
    <property type="component" value="Unassembled WGS sequence"/>
</dbReference>
<accession>A0ABQ5CP35</accession>
<gene>
    <name evidence="2" type="ORF">Tco_0908442</name>
</gene>
<reference evidence="2" key="1">
    <citation type="journal article" date="2022" name="Int. J. Mol. Sci.">
        <title>Draft Genome of Tanacetum Coccineum: Genomic Comparison of Closely Related Tanacetum-Family Plants.</title>
        <authorList>
            <person name="Yamashiro T."/>
            <person name="Shiraishi A."/>
            <person name="Nakayama K."/>
            <person name="Satake H."/>
        </authorList>
    </citation>
    <scope>NUCLEOTIDE SEQUENCE</scope>
</reference>
<feature type="region of interest" description="Disordered" evidence="1">
    <location>
        <begin position="1"/>
        <end position="41"/>
    </location>
</feature>
<evidence type="ECO:0000313" key="3">
    <source>
        <dbReference type="Proteomes" id="UP001151760"/>
    </source>
</evidence>
<organism evidence="2 3">
    <name type="scientific">Tanacetum coccineum</name>
    <dbReference type="NCBI Taxonomy" id="301880"/>
    <lineage>
        <taxon>Eukaryota</taxon>
        <taxon>Viridiplantae</taxon>
        <taxon>Streptophyta</taxon>
        <taxon>Embryophyta</taxon>
        <taxon>Tracheophyta</taxon>
        <taxon>Spermatophyta</taxon>
        <taxon>Magnoliopsida</taxon>
        <taxon>eudicotyledons</taxon>
        <taxon>Gunneridae</taxon>
        <taxon>Pentapetalae</taxon>
        <taxon>asterids</taxon>
        <taxon>campanulids</taxon>
        <taxon>Asterales</taxon>
        <taxon>Asteraceae</taxon>
        <taxon>Asteroideae</taxon>
        <taxon>Anthemideae</taxon>
        <taxon>Anthemidinae</taxon>
        <taxon>Tanacetum</taxon>
    </lineage>
</organism>
<sequence>MPQNQGDGLGNTDDQANVEAASRNDWFKKPKRPPTHDSEWNTRITVDSRPPQTWISRIALAEKPPYFFDDLSSTPIDFSAYVMHNLKIDNLTQEILVGPAYNLLKGTCKSFVELEYHFKECFKVVNDQIDWNNPEGHEYPFNLSKPQPLVEVRYRQVVPVDYFINNDLEYLKVTKVKVMKCYDYGHLEKIEVRREDQKLYKFMEGDFSRLNLQDIKDMWVEDLQQGVESYQKKLNITRPETFRSDITKMTPYTPYKNPHGIIYLDKLKRNRLMRSDELYKFCDGMLTFVRTGLHDIISNLNMDYLPQRRWNNLDKKRSRIISKGG</sequence>
<keyword evidence="3" id="KW-1185">Reference proteome</keyword>
<name>A0ABQ5CP35_9ASTR</name>
<reference evidence="2" key="2">
    <citation type="submission" date="2022-01" db="EMBL/GenBank/DDBJ databases">
        <authorList>
            <person name="Yamashiro T."/>
            <person name="Shiraishi A."/>
            <person name="Satake H."/>
            <person name="Nakayama K."/>
        </authorList>
    </citation>
    <scope>NUCLEOTIDE SEQUENCE</scope>
</reference>
<evidence type="ECO:0000256" key="1">
    <source>
        <dbReference type="SAM" id="MobiDB-lite"/>
    </source>
</evidence>
<proteinExistence type="predicted"/>
<protein>
    <submittedName>
        <fullName evidence="2">Uncharacterized protein</fullName>
    </submittedName>
</protein>
<evidence type="ECO:0000313" key="2">
    <source>
        <dbReference type="EMBL" id="GJT28167.1"/>
    </source>
</evidence>
<dbReference type="EMBL" id="BQNB010014438">
    <property type="protein sequence ID" value="GJT28167.1"/>
    <property type="molecule type" value="Genomic_DNA"/>
</dbReference>